<feature type="chain" id="PRO_5003102727" description="Defensin-like domain-containing protein" evidence="6">
    <location>
        <begin position="28"/>
        <end position="76"/>
    </location>
</feature>
<dbReference type="InterPro" id="IPR056373">
    <property type="entry name" value="Defensin-like_dom"/>
</dbReference>
<dbReference type="HOGENOM" id="CLU_165205_1_0_1"/>
<keyword evidence="6" id="KW-0732">Signal</keyword>
<comment type="similarity">
    <text evidence="1">Belongs to the DEFL family.</text>
</comment>
<proteinExistence type="inferred from homology"/>
<feature type="domain" description="Defensin-like" evidence="7">
    <location>
        <begin position="31"/>
        <end position="74"/>
    </location>
</feature>
<dbReference type="AlphaFoldDB" id="D7M4B0"/>
<evidence type="ECO:0000256" key="6">
    <source>
        <dbReference type="SAM" id="SignalP"/>
    </source>
</evidence>
<protein>
    <recommendedName>
        <fullName evidence="7">Defensin-like domain-containing protein</fullName>
    </recommendedName>
</protein>
<keyword evidence="3" id="KW-0295">Fungicide</keyword>
<keyword evidence="5" id="KW-1015">Disulfide bond</keyword>
<dbReference type="GO" id="GO:0050832">
    <property type="term" value="P:defense response to fungus"/>
    <property type="evidence" value="ECO:0007669"/>
    <property type="project" value="UniProtKB-KW"/>
</dbReference>
<keyword evidence="4" id="KW-0611">Plant defense</keyword>
<gene>
    <name evidence="8" type="ORF">ARALYDRAFT_909131</name>
</gene>
<feature type="signal peptide" evidence="6">
    <location>
        <begin position="1"/>
        <end position="27"/>
    </location>
</feature>
<evidence type="ECO:0000259" key="7">
    <source>
        <dbReference type="Pfam" id="PF24552"/>
    </source>
</evidence>
<dbReference type="Pfam" id="PF24552">
    <property type="entry name" value="Defensin"/>
    <property type="match status" value="1"/>
</dbReference>
<evidence type="ECO:0000256" key="4">
    <source>
        <dbReference type="ARBA" id="ARBA00022821"/>
    </source>
</evidence>
<evidence type="ECO:0000256" key="3">
    <source>
        <dbReference type="ARBA" id="ARBA00022577"/>
    </source>
</evidence>
<evidence type="ECO:0000256" key="1">
    <source>
        <dbReference type="ARBA" id="ARBA00006722"/>
    </source>
</evidence>
<evidence type="ECO:0000313" key="9">
    <source>
        <dbReference type="Proteomes" id="UP000008694"/>
    </source>
</evidence>
<evidence type="ECO:0000313" key="8">
    <source>
        <dbReference type="EMBL" id="EFH49785.1"/>
    </source>
</evidence>
<keyword evidence="2" id="KW-0929">Antimicrobial</keyword>
<keyword evidence="9" id="KW-1185">Reference proteome</keyword>
<evidence type="ECO:0000256" key="2">
    <source>
        <dbReference type="ARBA" id="ARBA00022529"/>
    </source>
</evidence>
<name>D7M4B0_ARALL</name>
<reference evidence="9" key="1">
    <citation type="journal article" date="2011" name="Nat. Genet.">
        <title>The Arabidopsis lyrata genome sequence and the basis of rapid genome size change.</title>
        <authorList>
            <person name="Hu T.T."/>
            <person name="Pattyn P."/>
            <person name="Bakker E.G."/>
            <person name="Cao J."/>
            <person name="Cheng J.-F."/>
            <person name="Clark R.M."/>
            <person name="Fahlgren N."/>
            <person name="Fawcett J.A."/>
            <person name="Grimwood J."/>
            <person name="Gundlach H."/>
            <person name="Haberer G."/>
            <person name="Hollister J.D."/>
            <person name="Ossowski S."/>
            <person name="Ottilar R.P."/>
            <person name="Salamov A.A."/>
            <person name="Schneeberger K."/>
            <person name="Spannagl M."/>
            <person name="Wang X."/>
            <person name="Yang L."/>
            <person name="Nasrallah M.E."/>
            <person name="Bergelson J."/>
            <person name="Carrington J.C."/>
            <person name="Gaut B.S."/>
            <person name="Schmutz J."/>
            <person name="Mayer K.F.X."/>
            <person name="Van de Peer Y."/>
            <person name="Grigoriev I.V."/>
            <person name="Nordborg M."/>
            <person name="Weigel D."/>
            <person name="Guo Y.-L."/>
        </authorList>
    </citation>
    <scope>NUCLEOTIDE SEQUENCE [LARGE SCALE GENOMIC DNA]</scope>
    <source>
        <strain evidence="9">cv. MN47</strain>
    </source>
</reference>
<sequence length="76" mass="8329">MGITKNPITFFLVIILTISLSNYNVLAATGPPKCFGKCAIGYYEDHECISDCIERGYHYGGCVPNERSGKCCCTRA</sequence>
<organism evidence="9">
    <name type="scientific">Arabidopsis lyrata subsp. lyrata</name>
    <name type="common">Lyre-leaved rock-cress</name>
    <dbReference type="NCBI Taxonomy" id="81972"/>
    <lineage>
        <taxon>Eukaryota</taxon>
        <taxon>Viridiplantae</taxon>
        <taxon>Streptophyta</taxon>
        <taxon>Embryophyta</taxon>
        <taxon>Tracheophyta</taxon>
        <taxon>Spermatophyta</taxon>
        <taxon>Magnoliopsida</taxon>
        <taxon>eudicotyledons</taxon>
        <taxon>Gunneridae</taxon>
        <taxon>Pentapetalae</taxon>
        <taxon>rosids</taxon>
        <taxon>malvids</taxon>
        <taxon>Brassicales</taxon>
        <taxon>Brassicaceae</taxon>
        <taxon>Camelineae</taxon>
        <taxon>Arabidopsis</taxon>
    </lineage>
</organism>
<accession>D7M4B0</accession>
<dbReference type="EMBL" id="GL348718">
    <property type="protein sequence ID" value="EFH49785.1"/>
    <property type="molecule type" value="Genomic_DNA"/>
</dbReference>
<dbReference type="GO" id="GO:0031640">
    <property type="term" value="P:killing of cells of another organism"/>
    <property type="evidence" value="ECO:0007669"/>
    <property type="project" value="UniProtKB-KW"/>
</dbReference>
<dbReference type="Proteomes" id="UP000008694">
    <property type="component" value="Unassembled WGS sequence"/>
</dbReference>
<evidence type="ECO:0000256" key="5">
    <source>
        <dbReference type="ARBA" id="ARBA00023157"/>
    </source>
</evidence>
<dbReference type="Gramene" id="scaffold_601188.1">
    <property type="protein sequence ID" value="scaffold_601188.1"/>
    <property type="gene ID" value="scaffold_601188.1"/>
</dbReference>